<keyword evidence="2" id="KW-0472">Membrane</keyword>
<name>A0A2G1MDU2_9RHOB</name>
<comment type="caution">
    <text evidence="3">The sequence shown here is derived from an EMBL/GenBank/DDBJ whole genome shotgun (WGS) entry which is preliminary data.</text>
</comment>
<dbReference type="InterPro" id="IPR001036">
    <property type="entry name" value="Acrflvin-R"/>
</dbReference>
<feature type="transmembrane region" description="Helical" evidence="2">
    <location>
        <begin position="880"/>
        <end position="901"/>
    </location>
</feature>
<dbReference type="Proteomes" id="UP000221860">
    <property type="component" value="Unassembled WGS sequence"/>
</dbReference>
<sequence length="1052" mass="112090">MNGLIDAAFSRSRTVILALVAILSVGALSYGAIPKESSPEIPIPVVYVFTTLEGISPQDSERLLIEPMETEFGALTGLKKMEASASEGHASVMLEFEPGFDADEALDSVREAADRAAGELPEDANDITVTETNTALFPILTAILSGPVPERTLNQLAEDLQDRIEGLGGVLEVDVAGSRSELLEVLIDPTIFETYNLSFEELIGQISRNNRLIAAGAIENGAGRIVLKVPGLISDIEDVMALPVKVRGDTVVTFGDVATIRRTFADPSGFARIDGQPALALEVKKRIGSNVIETVAEVKEVVAEARAGWPDSVDINYMQDESKQVKTMLSDLEANVIAAVILVMIVIVWALGIRSALLVGLSIPGAFLAGVTLLLAMGFTMNLVVLFSLILVVGMLVDGAIVTTELADRQLQEGAAPKEAYATAAKRMAWPIIASTATTLSVFFPLLFWSGTVGEFMKFLPITVILTLTASLFMALVFIPVVGGIIGKRPPQSAADKAKLHAAEIGDPRALKGFIGGYVRFLEKAVLRPGATLMFAFAFLLAAFGAYGQFGNGVSFFPSVEPDFMQVQVRARDNFSIYERDQLVREVESRLVDRPEIASVYARSTAGSGQGDEETIGTIQLELTEWDTRRSAELIGEEIRAGMADIAGIDVQVQTASSGPSAGKPVNIKVRGTDPAAQAAAVETIRAEMDRIGGFTDVTDTRPLPGVEWSIRVNRSEAARFGADVSLLGQAVQLLTQGITVADYRPSDADGSVDIRVRFPSDARTLEELQSLRVPTNAGLVPISNFVTFEPSPRTGTIKRIDQRRVVSIEANVAPGLLVNDQITALRGAIEAAKLPETVDWSFGGEAQDQADAMTFLVGAFISAILLMFAILVTQFNSFYQSFVVMSAIVFSVAGVLFGLIVTGRPFGVVMGGIGVIALAGIVVNNNIVLIDTYNDLKKAGMSPYEAAIRTGAQRLRPVVLTSITTALGLMPMVIGLNINFFTREIVYGAPSTQWWTELSSAIAGGLVVATVLTLVVTPAMLMLGEKKGRRHLPSGGDGEAPDDGPVAVSTG</sequence>
<dbReference type="PANTHER" id="PTHR32063">
    <property type="match status" value="1"/>
</dbReference>
<organism evidence="3 4">
    <name type="scientific">Limimaricola cinnabarinus</name>
    <dbReference type="NCBI Taxonomy" id="1125964"/>
    <lineage>
        <taxon>Bacteria</taxon>
        <taxon>Pseudomonadati</taxon>
        <taxon>Pseudomonadota</taxon>
        <taxon>Alphaproteobacteria</taxon>
        <taxon>Rhodobacterales</taxon>
        <taxon>Paracoccaceae</taxon>
        <taxon>Limimaricola</taxon>
    </lineage>
</organism>
<feature type="transmembrane region" description="Helical" evidence="2">
    <location>
        <begin position="907"/>
        <end position="929"/>
    </location>
</feature>
<dbReference type="Gene3D" id="3.30.2090.10">
    <property type="entry name" value="Multidrug efflux transporter AcrB TolC docking domain, DN and DC subdomains"/>
    <property type="match status" value="2"/>
</dbReference>
<dbReference type="Gene3D" id="3.30.70.1320">
    <property type="entry name" value="Multidrug efflux transporter AcrB pore domain like"/>
    <property type="match status" value="1"/>
</dbReference>
<feature type="transmembrane region" description="Helical" evidence="2">
    <location>
        <begin position="332"/>
        <end position="351"/>
    </location>
</feature>
<dbReference type="RefSeq" id="WP_099277958.1">
    <property type="nucleotide sequence ID" value="NZ_KZ304966.1"/>
</dbReference>
<evidence type="ECO:0000256" key="1">
    <source>
        <dbReference type="SAM" id="MobiDB-lite"/>
    </source>
</evidence>
<evidence type="ECO:0000313" key="4">
    <source>
        <dbReference type="Proteomes" id="UP000221860"/>
    </source>
</evidence>
<dbReference type="EMBL" id="NQWH01000023">
    <property type="protein sequence ID" value="PHP26898.1"/>
    <property type="molecule type" value="Genomic_DNA"/>
</dbReference>
<keyword evidence="2" id="KW-0812">Transmembrane</keyword>
<dbReference type="Pfam" id="PF00873">
    <property type="entry name" value="ACR_tran"/>
    <property type="match status" value="1"/>
</dbReference>
<evidence type="ECO:0000256" key="2">
    <source>
        <dbReference type="SAM" id="Phobius"/>
    </source>
</evidence>
<feature type="transmembrane region" description="Helical" evidence="2">
    <location>
        <begin position="530"/>
        <end position="550"/>
    </location>
</feature>
<dbReference type="AlphaFoldDB" id="A0A2G1MDU2"/>
<keyword evidence="4" id="KW-1185">Reference proteome</keyword>
<feature type="region of interest" description="Disordered" evidence="1">
    <location>
        <begin position="1029"/>
        <end position="1052"/>
    </location>
</feature>
<dbReference type="GO" id="GO:0042910">
    <property type="term" value="F:xenobiotic transmembrane transporter activity"/>
    <property type="evidence" value="ECO:0007669"/>
    <property type="project" value="TreeGrafter"/>
</dbReference>
<dbReference type="Gene3D" id="1.20.1640.10">
    <property type="entry name" value="Multidrug efflux transporter AcrB transmembrane domain"/>
    <property type="match status" value="2"/>
</dbReference>
<protein>
    <submittedName>
        <fullName evidence="3">MFS transporter</fullName>
    </submittedName>
</protein>
<feature type="transmembrane region" description="Helical" evidence="2">
    <location>
        <begin position="853"/>
        <end position="873"/>
    </location>
</feature>
<feature type="transmembrane region" description="Helical" evidence="2">
    <location>
        <begin position="358"/>
        <end position="379"/>
    </location>
</feature>
<reference evidence="3 4" key="1">
    <citation type="submission" date="2017-08" db="EMBL/GenBank/DDBJ databases">
        <title>Draft Genome Sequence of Loktanella cinnabarina Strain XM1, Isolated from Coastal Surface Water.</title>
        <authorList>
            <person name="Ma R."/>
            <person name="Wang J."/>
            <person name="Wang Q."/>
            <person name="Ma Z."/>
            <person name="Li J."/>
            <person name="Chen L."/>
        </authorList>
    </citation>
    <scope>NUCLEOTIDE SEQUENCE [LARGE SCALE GENOMIC DNA]</scope>
    <source>
        <strain evidence="3 4">XM1</strain>
    </source>
</reference>
<dbReference type="SUPFAM" id="SSF82866">
    <property type="entry name" value="Multidrug efflux transporter AcrB transmembrane domain"/>
    <property type="match status" value="2"/>
</dbReference>
<evidence type="ECO:0000313" key="3">
    <source>
        <dbReference type="EMBL" id="PHP26898.1"/>
    </source>
</evidence>
<gene>
    <name evidence="3" type="ORF">CJ301_13725</name>
</gene>
<dbReference type="Gene3D" id="3.30.70.1440">
    <property type="entry name" value="Multidrug efflux transporter AcrB pore domain"/>
    <property type="match status" value="1"/>
</dbReference>
<dbReference type="OrthoDB" id="9798415at2"/>
<feature type="transmembrane region" description="Helical" evidence="2">
    <location>
        <begin position="385"/>
        <end position="407"/>
    </location>
</feature>
<dbReference type="GO" id="GO:0005886">
    <property type="term" value="C:plasma membrane"/>
    <property type="evidence" value="ECO:0007669"/>
    <property type="project" value="TreeGrafter"/>
</dbReference>
<feature type="transmembrane region" description="Helical" evidence="2">
    <location>
        <begin position="959"/>
        <end position="982"/>
    </location>
</feature>
<proteinExistence type="predicted"/>
<dbReference type="SUPFAM" id="SSF82714">
    <property type="entry name" value="Multidrug efflux transporter AcrB TolC docking domain, DN and DC subdomains"/>
    <property type="match status" value="2"/>
</dbReference>
<accession>A0A2G1MDU2</accession>
<dbReference type="Gene3D" id="3.30.70.1430">
    <property type="entry name" value="Multidrug efflux transporter AcrB pore domain"/>
    <property type="match status" value="2"/>
</dbReference>
<feature type="transmembrane region" description="Helical" evidence="2">
    <location>
        <begin position="462"/>
        <end position="487"/>
    </location>
</feature>
<dbReference type="PANTHER" id="PTHR32063:SF0">
    <property type="entry name" value="SWARMING MOTILITY PROTEIN SWRC"/>
    <property type="match status" value="1"/>
</dbReference>
<dbReference type="PRINTS" id="PR00702">
    <property type="entry name" value="ACRIFLAVINRP"/>
</dbReference>
<keyword evidence="2" id="KW-1133">Transmembrane helix</keyword>
<dbReference type="InterPro" id="IPR027463">
    <property type="entry name" value="AcrB_DN_DC_subdom"/>
</dbReference>
<feature type="transmembrane region" description="Helical" evidence="2">
    <location>
        <begin position="428"/>
        <end position="450"/>
    </location>
</feature>
<dbReference type="SUPFAM" id="SSF82693">
    <property type="entry name" value="Multidrug efflux transporter AcrB pore domain, PN1, PN2, PC1 and PC2 subdomains"/>
    <property type="match status" value="3"/>
</dbReference>
<feature type="transmembrane region" description="Helical" evidence="2">
    <location>
        <begin position="1002"/>
        <end position="1024"/>
    </location>
</feature>